<organism evidence="1">
    <name type="scientific">viral metagenome</name>
    <dbReference type="NCBI Taxonomy" id="1070528"/>
    <lineage>
        <taxon>unclassified sequences</taxon>
        <taxon>metagenomes</taxon>
        <taxon>organismal metagenomes</taxon>
    </lineage>
</organism>
<dbReference type="AlphaFoldDB" id="A0A6C0ADN7"/>
<accession>A0A6C0ADN7</accession>
<reference evidence="1" key="1">
    <citation type="journal article" date="2020" name="Nature">
        <title>Giant virus diversity and host interactions through global metagenomics.</title>
        <authorList>
            <person name="Schulz F."/>
            <person name="Roux S."/>
            <person name="Paez-Espino D."/>
            <person name="Jungbluth S."/>
            <person name="Walsh D.A."/>
            <person name="Denef V.J."/>
            <person name="McMahon K.D."/>
            <person name="Konstantinidis K.T."/>
            <person name="Eloe-Fadrosh E.A."/>
            <person name="Kyrpides N.C."/>
            <person name="Woyke T."/>
        </authorList>
    </citation>
    <scope>NUCLEOTIDE SEQUENCE</scope>
    <source>
        <strain evidence="1">GVMAG-S-1021933-23</strain>
    </source>
</reference>
<name>A0A6C0ADN7_9ZZZZ</name>
<sequence>MNYLNIVGVFIGNKIANKLLINQGNLKNNSLLFIKCQIIKIPTSPVQIICQARSFSLLF</sequence>
<evidence type="ECO:0000313" key="1">
    <source>
        <dbReference type="EMBL" id="QHS77621.1"/>
    </source>
</evidence>
<proteinExistence type="predicted"/>
<protein>
    <submittedName>
        <fullName evidence="1">Uncharacterized protein</fullName>
    </submittedName>
</protein>
<dbReference type="EMBL" id="MN740593">
    <property type="protein sequence ID" value="QHS77621.1"/>
    <property type="molecule type" value="Genomic_DNA"/>
</dbReference>